<keyword evidence="10" id="KW-0808">Transferase</keyword>
<dbReference type="PANTHER" id="PTHR42959:SF1">
    <property type="entry name" value="CARBAMOYLTRANSFERASE HYPF"/>
    <property type="match status" value="1"/>
</dbReference>
<dbReference type="Gene3D" id="3.30.420.360">
    <property type="match status" value="1"/>
</dbReference>
<dbReference type="Gene3D" id="3.30.110.120">
    <property type="match status" value="1"/>
</dbReference>
<dbReference type="Gene3D" id="3.90.870.50">
    <property type="match status" value="1"/>
</dbReference>
<dbReference type="Pfam" id="PF07503">
    <property type="entry name" value="zf-HYPF"/>
    <property type="match status" value="2"/>
</dbReference>
<evidence type="ECO:0000259" key="8">
    <source>
        <dbReference type="PROSITE" id="PS51160"/>
    </source>
</evidence>
<dbReference type="UniPathway" id="UPA00335"/>
<evidence type="ECO:0000313" key="10">
    <source>
        <dbReference type="EMBL" id="OIR13597.1"/>
    </source>
</evidence>
<comment type="similarity">
    <text evidence="2">Belongs to the carbamoyltransferase HypF family.</text>
</comment>
<dbReference type="InterPro" id="IPR041440">
    <property type="entry name" value="HypF_C"/>
</dbReference>
<evidence type="ECO:0000256" key="6">
    <source>
        <dbReference type="ARBA" id="ARBA00022833"/>
    </source>
</evidence>
<dbReference type="EC" id="2.1.3.-" evidence="10"/>
<dbReference type="InterPro" id="IPR055128">
    <property type="entry name" value="HypF_C_2"/>
</dbReference>
<dbReference type="Pfam" id="PF22521">
    <property type="entry name" value="HypF_C_2"/>
    <property type="match status" value="1"/>
</dbReference>
<dbReference type="InterPro" id="IPR017968">
    <property type="entry name" value="Acylphosphatase_CS"/>
</dbReference>
<dbReference type="Pfam" id="PF17788">
    <property type="entry name" value="HypF_C"/>
    <property type="match status" value="1"/>
</dbReference>
<gene>
    <name evidence="10" type="primary">hypF_3</name>
    <name evidence="10" type="ORF">GALL_54160</name>
</gene>
<feature type="domain" description="YrdC-like" evidence="9">
    <location>
        <begin position="212"/>
        <end position="397"/>
    </location>
</feature>
<evidence type="ECO:0000256" key="7">
    <source>
        <dbReference type="ARBA" id="ARBA00048220"/>
    </source>
</evidence>
<comment type="caution">
    <text evidence="10">The sequence shown here is derived from an EMBL/GenBank/DDBJ whole genome shotgun (WGS) entry which is preliminary data.</text>
</comment>
<proteinExistence type="inferred from homology"/>
<dbReference type="SUPFAM" id="SSF55821">
    <property type="entry name" value="YrdC/RibB"/>
    <property type="match status" value="1"/>
</dbReference>
<comment type="pathway">
    <text evidence="1">Protein modification; [NiFe] hydrogenase maturation.</text>
</comment>
<dbReference type="PROSITE" id="PS51160">
    <property type="entry name" value="ACYLPHOSPHATASE_3"/>
    <property type="match status" value="1"/>
</dbReference>
<evidence type="ECO:0000256" key="2">
    <source>
        <dbReference type="ARBA" id="ARBA00008097"/>
    </source>
</evidence>
<keyword evidence="6" id="KW-0862">Zinc</keyword>
<name>A0A1J5TBB2_9ZZZZ</name>
<dbReference type="InterPro" id="IPR036046">
    <property type="entry name" value="Acylphosphatase-like_dom_sf"/>
</dbReference>
<evidence type="ECO:0000256" key="1">
    <source>
        <dbReference type="ARBA" id="ARBA00004711"/>
    </source>
</evidence>
<dbReference type="PROSITE" id="PS51163">
    <property type="entry name" value="YRDC"/>
    <property type="match status" value="1"/>
</dbReference>
<evidence type="ECO:0000256" key="4">
    <source>
        <dbReference type="ARBA" id="ARBA00022723"/>
    </source>
</evidence>
<dbReference type="Pfam" id="PF00708">
    <property type="entry name" value="Acylphosphatase"/>
    <property type="match status" value="1"/>
</dbReference>
<dbReference type="EMBL" id="MLJW01000014">
    <property type="protein sequence ID" value="OIR13597.1"/>
    <property type="molecule type" value="Genomic_DNA"/>
</dbReference>
<dbReference type="InterPro" id="IPR001792">
    <property type="entry name" value="Acylphosphatase-like_dom"/>
</dbReference>
<dbReference type="SUPFAM" id="SSF54975">
    <property type="entry name" value="Acylphosphatase/BLUF domain-like"/>
    <property type="match status" value="1"/>
</dbReference>
<dbReference type="GO" id="GO:0003725">
    <property type="term" value="F:double-stranded RNA binding"/>
    <property type="evidence" value="ECO:0007669"/>
    <property type="project" value="InterPro"/>
</dbReference>
<dbReference type="AlphaFoldDB" id="A0A1J5TBB2"/>
<evidence type="ECO:0000256" key="5">
    <source>
        <dbReference type="ARBA" id="ARBA00022771"/>
    </source>
</evidence>
<accession>A0A1J5TBB2</accession>
<dbReference type="GO" id="GO:0016743">
    <property type="term" value="F:carboxyl- or carbamoyltransferase activity"/>
    <property type="evidence" value="ECO:0007669"/>
    <property type="project" value="InterPro"/>
</dbReference>
<sequence length="780" mass="82224">MAPSPGADAPRRLITVGGVVQGVGFRPFVARLAARTGVSGWVRNTPDGVSILAVAPADVLDQFEWALRSEAPSAARIAAVESRPAGDAHGDAPAGFAILDSDGGDGPARVQATPDLALCPDCRRELTDPGDRRHRYPFINCTNCGPRYSILLELPYDRPRTTMREFAMCPECRAEYENPRDRRYHAQPNACPTCGPTLRLSDSSGDCIALGEDAVERCAELVRRGGIAAVKGIGGYHLMVDAMSEPAVAELRRRKRREEKPLAVMFPSEEELLRHAEAGPVELALLRGPAAPIVLLRRRTDAGLAPSVAPGNPHVGALLPYSPVHVLLLARLAGPVVATSGNLSEEPLCIGDAEAMERLRGIADVFLAHDRQIARPVDDSVLRPGPGGPIVLRRARGLAPGSFQLPADAADGEPLLCVGGHMKSTVGLASGGSLTLGPHIGDLTGAPALDAFRRAIDLMVSLLREHPRRIACDAHPGYASTRHAIAAGVPVTRVQHHLAHVLACLAEHEGGPRRVLGVSWDGTGDGCDGTVWGGEFILVDRDLRSARRVASLRPFRLPGGEAAVREPRRSALGLLATLDGEGEAAQRIAQTRLGFSETEAELLSDITTRGLHAPTTTSAGRLFDGVAALLGLGLVNRFEGQSAMALEAAAEGAHAGVAPLPFPVMRLGTGPTPDRLVVDWGPALERIAESDTSSDASSLAFAFHAGLARAIASVAREAGIGCVALSGGCFQNRLLLERTLVALQSAGFDVLRHRELPPNDGNLPVGQALAVRWGITQVAP</sequence>
<dbReference type="Gene3D" id="3.30.420.40">
    <property type="match status" value="1"/>
</dbReference>
<evidence type="ECO:0000256" key="3">
    <source>
        <dbReference type="ARBA" id="ARBA00022598"/>
    </source>
</evidence>
<dbReference type="InterPro" id="IPR011125">
    <property type="entry name" value="Znf_HypF"/>
</dbReference>
<comment type="catalytic activity">
    <reaction evidence="7">
        <text>C-terminal L-cysteinyl-[HypE protein] + carbamoyl phosphate + ATP + H2O = C-terminal S-carboxamide-L-cysteinyl-[HypE protein] + AMP + phosphate + diphosphate + H(+)</text>
        <dbReference type="Rhea" id="RHEA:55636"/>
        <dbReference type="Rhea" id="RHEA-COMP:14247"/>
        <dbReference type="Rhea" id="RHEA-COMP:14392"/>
        <dbReference type="ChEBI" id="CHEBI:15377"/>
        <dbReference type="ChEBI" id="CHEBI:15378"/>
        <dbReference type="ChEBI" id="CHEBI:30616"/>
        <dbReference type="ChEBI" id="CHEBI:33019"/>
        <dbReference type="ChEBI" id="CHEBI:43474"/>
        <dbReference type="ChEBI" id="CHEBI:58228"/>
        <dbReference type="ChEBI" id="CHEBI:76913"/>
        <dbReference type="ChEBI" id="CHEBI:139126"/>
        <dbReference type="ChEBI" id="CHEBI:456215"/>
    </reaction>
</comment>
<reference evidence="10" key="1">
    <citation type="submission" date="2016-10" db="EMBL/GenBank/DDBJ databases">
        <title>Sequence of Gallionella enrichment culture.</title>
        <authorList>
            <person name="Poehlein A."/>
            <person name="Muehling M."/>
            <person name="Daniel R."/>
        </authorList>
    </citation>
    <scope>NUCLEOTIDE SEQUENCE</scope>
</reference>
<dbReference type="Pfam" id="PF01300">
    <property type="entry name" value="Sua5_yciO_yrdC"/>
    <property type="match status" value="1"/>
</dbReference>
<protein>
    <submittedName>
        <fullName evidence="10">Carbamoyltransferase HypF</fullName>
        <ecNumber evidence="10">2.1.3.-</ecNumber>
    </submittedName>
</protein>
<keyword evidence="4" id="KW-0479">Metal-binding</keyword>
<dbReference type="PANTHER" id="PTHR42959">
    <property type="entry name" value="CARBAMOYLTRANSFERASE"/>
    <property type="match status" value="1"/>
</dbReference>
<dbReference type="GO" id="GO:0016874">
    <property type="term" value="F:ligase activity"/>
    <property type="evidence" value="ECO:0007669"/>
    <property type="project" value="UniProtKB-KW"/>
</dbReference>
<keyword evidence="5" id="KW-0863">Zinc-finger</keyword>
<dbReference type="GO" id="GO:0008270">
    <property type="term" value="F:zinc ion binding"/>
    <property type="evidence" value="ECO:0007669"/>
    <property type="project" value="UniProtKB-KW"/>
</dbReference>
<dbReference type="InterPro" id="IPR006070">
    <property type="entry name" value="Sua5-like_dom"/>
</dbReference>
<evidence type="ECO:0000259" key="9">
    <source>
        <dbReference type="PROSITE" id="PS51163"/>
    </source>
</evidence>
<dbReference type="PROSITE" id="PS00150">
    <property type="entry name" value="ACYLPHOSPHATASE_1"/>
    <property type="match status" value="1"/>
</dbReference>
<dbReference type="InterPro" id="IPR017945">
    <property type="entry name" value="DHBP_synth_RibB-like_a/b_dom"/>
</dbReference>
<dbReference type="InterPro" id="IPR051060">
    <property type="entry name" value="Carbamoyltrans_HypF-like"/>
</dbReference>
<dbReference type="InterPro" id="IPR004421">
    <property type="entry name" value="Carbamoyltransferase_HypF"/>
</dbReference>
<keyword evidence="3" id="KW-0436">Ligase</keyword>
<feature type="domain" description="Acylphosphatase-like" evidence="8">
    <location>
        <begin position="11"/>
        <end position="100"/>
    </location>
</feature>
<organism evidence="10">
    <name type="scientific">mine drainage metagenome</name>
    <dbReference type="NCBI Taxonomy" id="410659"/>
    <lineage>
        <taxon>unclassified sequences</taxon>
        <taxon>metagenomes</taxon>
        <taxon>ecological metagenomes</taxon>
    </lineage>
</organism>
<dbReference type="GO" id="GO:0051604">
    <property type="term" value="P:protein maturation"/>
    <property type="evidence" value="ECO:0007669"/>
    <property type="project" value="TreeGrafter"/>
</dbReference>
<dbReference type="NCBIfam" id="TIGR00143">
    <property type="entry name" value="hypF"/>
    <property type="match status" value="1"/>
</dbReference>
<dbReference type="PIRSF" id="PIRSF006256">
    <property type="entry name" value="CMPcnvr_hdrg_mat"/>
    <property type="match status" value="1"/>
</dbReference>